<dbReference type="PANTHER" id="PTHR32097">
    <property type="entry name" value="CAMP-BINDING PROTEIN 1-RELATED"/>
    <property type="match status" value="1"/>
</dbReference>
<name>A0A495K2I9_WILMA</name>
<feature type="domain" description="TerD" evidence="2">
    <location>
        <begin position="249"/>
        <end position="421"/>
    </location>
</feature>
<evidence type="ECO:0000259" key="2">
    <source>
        <dbReference type="Pfam" id="PF02342"/>
    </source>
</evidence>
<evidence type="ECO:0000256" key="1">
    <source>
        <dbReference type="SAM" id="MobiDB-lite"/>
    </source>
</evidence>
<dbReference type="InterPro" id="IPR003325">
    <property type="entry name" value="TerD"/>
</dbReference>
<feature type="compositionally biased region" description="Low complexity" evidence="1">
    <location>
        <begin position="212"/>
        <end position="236"/>
    </location>
</feature>
<feature type="compositionally biased region" description="Pro residues" evidence="1">
    <location>
        <begin position="168"/>
        <end position="178"/>
    </location>
</feature>
<dbReference type="AlphaFoldDB" id="A0A495K2I9"/>
<dbReference type="OrthoDB" id="56224at2"/>
<dbReference type="PANTHER" id="PTHR32097:SF17">
    <property type="entry name" value="CAMP-BINDING PROTEIN 1-RELATED"/>
    <property type="match status" value="1"/>
</dbReference>
<sequence length="442" mass="46330">MTTTLVKGQNGPLSAPTVEITVDLATAGDLSALLVTDSGKVRTDADFVFFNQPAGPGVTLQPGAGVGTLSISLAAVPADISQVRAVITLENGTFGAVAPPVARVSAGGQSLYEYRIDGLSSESIVIALEVYRRGGDWKVRAVGQGYAGGFAALVTDHGVSVDDAPSPAAAPPPPPPSQPVQNTAPPSYTRQPTSTPAPQSPPQQNFPPPQQAAPQQQPAYNQQPGYAAPAAPAAPAGRPEVSLSKDRPVSLAKGQRVSLNKDGGVALTNIQMGLGWDPVTVKKMFGNRSADIDLDASVVMFADTQVADVAYYGQLTSKDGSIRHLGDNLTGEGEGDDEVITVDLTRVPIHVNALIFIVTSYQGQTFEQVQNAFCRLVDQTNKAELARYTLAGGMPYTGVVMAKVFREGGTWKLQAIGEGITARHAGEALPQLQRFLSNDYMK</sequence>
<accession>A0A495K2I9</accession>
<gene>
    <name evidence="3" type="ORF">DFJ75_2290</name>
</gene>
<dbReference type="Pfam" id="PF02342">
    <property type="entry name" value="TerD"/>
    <property type="match status" value="2"/>
</dbReference>
<evidence type="ECO:0000313" key="3">
    <source>
        <dbReference type="EMBL" id="RKR95470.1"/>
    </source>
</evidence>
<evidence type="ECO:0000313" key="4">
    <source>
        <dbReference type="Proteomes" id="UP000274762"/>
    </source>
</evidence>
<reference evidence="3 4" key="1">
    <citation type="submission" date="2018-10" db="EMBL/GenBank/DDBJ databases">
        <title>Sequencing the genomes of 1000 actinobacteria strains.</title>
        <authorList>
            <person name="Klenk H.-P."/>
        </authorList>
    </citation>
    <scope>NUCLEOTIDE SEQUENCE [LARGE SCALE GENOMIC DNA]</scope>
    <source>
        <strain evidence="3 4">DSM 44343</strain>
    </source>
</reference>
<dbReference type="SUPFAM" id="SSF81995">
    <property type="entry name" value="beta-sandwich domain of Sec23/24"/>
    <property type="match status" value="1"/>
</dbReference>
<feature type="compositionally biased region" description="Low complexity" evidence="1">
    <location>
        <begin position="179"/>
        <end position="197"/>
    </location>
</feature>
<dbReference type="Gene3D" id="2.60.60.30">
    <property type="entry name" value="sav2460 like domains"/>
    <property type="match status" value="2"/>
</dbReference>
<proteinExistence type="predicted"/>
<feature type="compositionally biased region" description="Pro residues" evidence="1">
    <location>
        <begin position="198"/>
        <end position="211"/>
    </location>
</feature>
<dbReference type="InterPro" id="IPR051324">
    <property type="entry name" value="Stress/Tellurium_Resist"/>
</dbReference>
<dbReference type="RefSeq" id="WP_062798184.1">
    <property type="nucleotide sequence ID" value="NZ_CBCRXS010000002.1"/>
</dbReference>
<dbReference type="EMBL" id="RBKV01000001">
    <property type="protein sequence ID" value="RKR95470.1"/>
    <property type="molecule type" value="Genomic_DNA"/>
</dbReference>
<dbReference type="CDD" id="cd06974">
    <property type="entry name" value="TerD_like"/>
    <property type="match status" value="2"/>
</dbReference>
<organism evidence="3 4">
    <name type="scientific">Williamsia marianensis</name>
    <dbReference type="NCBI Taxonomy" id="85044"/>
    <lineage>
        <taxon>Bacteria</taxon>
        <taxon>Bacillati</taxon>
        <taxon>Actinomycetota</taxon>
        <taxon>Actinomycetes</taxon>
        <taxon>Mycobacteriales</taxon>
        <taxon>Nocardiaceae</taxon>
        <taxon>Williamsia</taxon>
    </lineage>
</organism>
<feature type="region of interest" description="Disordered" evidence="1">
    <location>
        <begin position="161"/>
        <end position="255"/>
    </location>
</feature>
<dbReference type="Proteomes" id="UP000274762">
    <property type="component" value="Unassembled WGS sequence"/>
</dbReference>
<comment type="caution">
    <text evidence="3">The sequence shown here is derived from an EMBL/GenBank/DDBJ whole genome shotgun (WGS) entry which is preliminary data.</text>
</comment>
<protein>
    <submittedName>
        <fullName evidence="3">Stress response protein SCP2</fullName>
    </submittedName>
</protein>
<feature type="domain" description="TerD" evidence="2">
    <location>
        <begin position="1"/>
        <end position="157"/>
    </location>
</feature>